<dbReference type="OrthoDB" id="8228705at2"/>
<protein>
    <recommendedName>
        <fullName evidence="3">Papain-like cysteine protease AvrRpt2</fullName>
    </recommendedName>
</protein>
<dbReference type="Proteomes" id="UP000295727">
    <property type="component" value="Chromosome 2"/>
</dbReference>
<dbReference type="AlphaFoldDB" id="A0A4P7CY53"/>
<accession>A0A4P7CY53</accession>
<evidence type="ECO:0008006" key="3">
    <source>
        <dbReference type="Google" id="ProtNLM"/>
    </source>
</evidence>
<evidence type="ECO:0000313" key="2">
    <source>
        <dbReference type="Proteomes" id="UP000295727"/>
    </source>
</evidence>
<dbReference type="EMBL" id="CP038149">
    <property type="protein sequence ID" value="QBQ98963.1"/>
    <property type="molecule type" value="Genomic_DNA"/>
</dbReference>
<proteinExistence type="predicted"/>
<reference evidence="1 2" key="1">
    <citation type="submission" date="2019-03" db="EMBL/GenBank/DDBJ databases">
        <title>Paraburkholderia sp. 7MH5, isolated from subtropical forest soil.</title>
        <authorList>
            <person name="Gao Z.-H."/>
            <person name="Qiu L.-H."/>
        </authorList>
    </citation>
    <scope>NUCLEOTIDE SEQUENCE [LARGE SCALE GENOMIC DNA]</scope>
    <source>
        <strain evidence="1 2">7MH5</strain>
    </source>
</reference>
<dbReference type="KEGG" id="ppai:E1956_17100"/>
<dbReference type="RefSeq" id="WP_134751261.1">
    <property type="nucleotide sequence ID" value="NZ_CP038149.1"/>
</dbReference>
<evidence type="ECO:0000313" key="1">
    <source>
        <dbReference type="EMBL" id="QBQ98963.1"/>
    </source>
</evidence>
<keyword evidence="2" id="KW-1185">Reference proteome</keyword>
<gene>
    <name evidence="1" type="ORF">E1956_17100</name>
</gene>
<sequence length="212" mass="22917">MGVAIFEDPSFGAHGFAPGVNEAEQPMSDILLSVPYVSQVNIGGHIHAGAGRTERMGCWYAAVSMLGYYREIGPRLGVPAQYVKPDGTPHEVDAKGNIQPRGMGANYPVLVTNEGLSMVPLPADKQWTCEKLATILRDCGPCYVRTKLFDAKGAHVGGHIVVLIGSKPSANTVVIHDPAKGPNIEITIDDLNKRFNWDDTPLAQYSMMCKLQ</sequence>
<dbReference type="InterPro" id="IPR022118">
    <property type="entry name" value="Peptidase_C70_AvrRpt2"/>
</dbReference>
<organism evidence="1 2">
    <name type="scientific">Paraburkholderia pallida</name>
    <dbReference type="NCBI Taxonomy" id="2547399"/>
    <lineage>
        <taxon>Bacteria</taxon>
        <taxon>Pseudomonadati</taxon>
        <taxon>Pseudomonadota</taxon>
        <taxon>Betaproteobacteria</taxon>
        <taxon>Burkholderiales</taxon>
        <taxon>Burkholderiaceae</taxon>
        <taxon>Paraburkholderia</taxon>
    </lineage>
</organism>
<name>A0A4P7CY53_9BURK</name>
<dbReference type="Pfam" id="PF12385">
    <property type="entry name" value="Peptidase_C70"/>
    <property type="match status" value="1"/>
</dbReference>